<feature type="domain" description="N-acetyltransferase" evidence="3">
    <location>
        <begin position="3"/>
        <end position="147"/>
    </location>
</feature>
<dbReference type="PANTHER" id="PTHR10545">
    <property type="entry name" value="DIAMINE N-ACETYLTRANSFERASE"/>
    <property type="match status" value="1"/>
</dbReference>
<dbReference type="PROSITE" id="PS51186">
    <property type="entry name" value="GNAT"/>
    <property type="match status" value="1"/>
</dbReference>
<evidence type="ECO:0000256" key="1">
    <source>
        <dbReference type="ARBA" id="ARBA00022679"/>
    </source>
</evidence>
<name>A0A1E7DPY8_9BACI</name>
<dbReference type="EMBL" id="MAMP01000020">
    <property type="protein sequence ID" value="OES45123.1"/>
    <property type="molecule type" value="Genomic_DNA"/>
</dbReference>
<dbReference type="Gene3D" id="3.40.630.30">
    <property type="match status" value="1"/>
</dbReference>
<reference evidence="4 5" key="1">
    <citation type="submission" date="2016-06" db="EMBL/GenBank/DDBJ databases">
        <title>Domibacillus iocasae genome sequencing.</title>
        <authorList>
            <person name="Verma A."/>
            <person name="Pal Y."/>
            <person name="Ojha A.K."/>
            <person name="Krishnamurthi S."/>
        </authorList>
    </citation>
    <scope>NUCLEOTIDE SEQUENCE [LARGE SCALE GENOMIC DNA]</scope>
    <source>
        <strain evidence="4 5">DSM 29979</strain>
    </source>
</reference>
<proteinExistence type="predicted"/>
<comment type="caution">
    <text evidence="4">The sequence shown here is derived from an EMBL/GenBank/DDBJ whole genome shotgun (WGS) entry which is preliminary data.</text>
</comment>
<dbReference type="GO" id="GO:0008080">
    <property type="term" value="F:N-acetyltransferase activity"/>
    <property type="evidence" value="ECO:0007669"/>
    <property type="project" value="TreeGrafter"/>
</dbReference>
<dbReference type="PANTHER" id="PTHR10545:SF29">
    <property type="entry name" value="GH14572P-RELATED"/>
    <property type="match status" value="1"/>
</dbReference>
<dbReference type="RefSeq" id="WP_069938004.1">
    <property type="nucleotide sequence ID" value="NZ_MAMP01000020.1"/>
</dbReference>
<keyword evidence="5" id="KW-1185">Reference proteome</keyword>
<dbReference type="SUPFAM" id="SSF55729">
    <property type="entry name" value="Acyl-CoA N-acyltransferases (Nat)"/>
    <property type="match status" value="1"/>
</dbReference>
<evidence type="ECO:0000256" key="2">
    <source>
        <dbReference type="ARBA" id="ARBA00023315"/>
    </source>
</evidence>
<dbReference type="CDD" id="cd04301">
    <property type="entry name" value="NAT_SF"/>
    <property type="match status" value="1"/>
</dbReference>
<evidence type="ECO:0000259" key="3">
    <source>
        <dbReference type="PROSITE" id="PS51186"/>
    </source>
</evidence>
<evidence type="ECO:0000313" key="5">
    <source>
        <dbReference type="Proteomes" id="UP000095658"/>
    </source>
</evidence>
<dbReference type="OrthoDB" id="9792929at2"/>
<dbReference type="InterPro" id="IPR051016">
    <property type="entry name" value="Diverse_Substrate_AcTransf"/>
</dbReference>
<protein>
    <submittedName>
        <fullName evidence="4">GCN5 family acetyltransferase</fullName>
    </submittedName>
</protein>
<gene>
    <name evidence="4" type="ORF">BA724_03690</name>
</gene>
<organism evidence="4 5">
    <name type="scientific">Domibacillus iocasae</name>
    <dbReference type="NCBI Taxonomy" id="1714016"/>
    <lineage>
        <taxon>Bacteria</taxon>
        <taxon>Bacillati</taxon>
        <taxon>Bacillota</taxon>
        <taxon>Bacilli</taxon>
        <taxon>Bacillales</taxon>
        <taxon>Bacillaceae</taxon>
        <taxon>Domibacillus</taxon>
    </lineage>
</organism>
<accession>A0A1E7DPY8</accession>
<dbReference type="STRING" id="1714016.BA724_03690"/>
<dbReference type="Proteomes" id="UP000095658">
    <property type="component" value="Unassembled WGS sequence"/>
</dbReference>
<evidence type="ECO:0000313" key="4">
    <source>
        <dbReference type="EMBL" id="OES45123.1"/>
    </source>
</evidence>
<dbReference type="InterPro" id="IPR016181">
    <property type="entry name" value="Acyl_CoA_acyltransferase"/>
</dbReference>
<dbReference type="Pfam" id="PF00583">
    <property type="entry name" value="Acetyltransf_1"/>
    <property type="match status" value="1"/>
</dbReference>
<keyword evidence="2" id="KW-0012">Acyltransferase</keyword>
<keyword evidence="1 4" id="KW-0808">Transferase</keyword>
<dbReference type="InterPro" id="IPR000182">
    <property type="entry name" value="GNAT_dom"/>
</dbReference>
<sequence>MSVIIRTSDTKDLNQLTDLMYQYIVDFYERPKPPIEKVHHLIETLLEKKKGIQYVAEHEGELLGFATLYFSFSTTKADKITVMNDLFVIEKARGTDVAQQLFTSCEKFTKENGYAHMSWVTAPENKRAQRFYEKMGGSLGNWLNYSI</sequence>
<dbReference type="AlphaFoldDB" id="A0A1E7DPY8"/>